<gene>
    <name evidence="1" type="ORF">UK23_25015</name>
</gene>
<evidence type="ECO:0000313" key="2">
    <source>
        <dbReference type="Proteomes" id="UP000033393"/>
    </source>
</evidence>
<accession>A0A0F0GWD1</accession>
<dbReference type="AlphaFoldDB" id="A0A0F0GWD1"/>
<proteinExistence type="predicted"/>
<protein>
    <submittedName>
        <fullName evidence="1">Uncharacterized protein</fullName>
    </submittedName>
</protein>
<reference evidence="1 2" key="1">
    <citation type="submission" date="2015-02" db="EMBL/GenBank/DDBJ databases">
        <authorList>
            <person name="Ju K.-S."/>
            <person name="Doroghazi J.R."/>
            <person name="Metcalf W."/>
        </authorList>
    </citation>
    <scope>NUCLEOTIDE SEQUENCE [LARGE SCALE GENOMIC DNA]</scope>
    <source>
        <strain evidence="1 2">NRRL B-16140</strain>
    </source>
</reference>
<comment type="caution">
    <text evidence="1">The sequence shown here is derived from an EMBL/GenBank/DDBJ whole genome shotgun (WGS) entry which is preliminary data.</text>
</comment>
<name>A0A0F0GWD1_LENAE</name>
<organism evidence="1 2">
    <name type="scientific">Lentzea aerocolonigenes</name>
    <name type="common">Lechevalieria aerocolonigenes</name>
    <name type="synonym">Saccharothrix aerocolonigenes</name>
    <dbReference type="NCBI Taxonomy" id="68170"/>
    <lineage>
        <taxon>Bacteria</taxon>
        <taxon>Bacillati</taxon>
        <taxon>Actinomycetota</taxon>
        <taxon>Actinomycetes</taxon>
        <taxon>Pseudonocardiales</taxon>
        <taxon>Pseudonocardiaceae</taxon>
        <taxon>Lentzea</taxon>
    </lineage>
</organism>
<dbReference type="EMBL" id="JYJG01000199">
    <property type="protein sequence ID" value="KJK45733.1"/>
    <property type="molecule type" value="Genomic_DNA"/>
</dbReference>
<dbReference type="Proteomes" id="UP000033393">
    <property type="component" value="Unassembled WGS sequence"/>
</dbReference>
<dbReference type="PATRIC" id="fig|68170.10.peg.6258"/>
<evidence type="ECO:0000313" key="1">
    <source>
        <dbReference type="EMBL" id="KJK45733.1"/>
    </source>
</evidence>
<keyword evidence="2" id="KW-1185">Reference proteome</keyword>
<sequence length="151" mass="15541">MFPAPGQPVMPGCDGGFGVPGGAGLGVVMVGAAELEEGAALEDEAALLDVADVVSVVLAGWASPEFAPAGEQAASATAASAARAAMREDRCRRGARRSFCLALPRSVAVRWSTGDATFQFGPPTSIVDLPRPGHHSNDLVIWRLPFWAGGR</sequence>